<dbReference type="HOGENOM" id="CLU_1844117_0_0_9"/>
<dbReference type="eggNOG" id="COG5336">
    <property type="taxonomic scope" value="Bacteria"/>
</dbReference>
<dbReference type="EMBL" id="CP002048">
    <property type="protein sequence ID" value="ADI03031.1"/>
    <property type="molecule type" value="Genomic_DNA"/>
</dbReference>
<feature type="transmembrane region" description="Helical" evidence="2">
    <location>
        <begin position="12"/>
        <end position="32"/>
    </location>
</feature>
<keyword evidence="4" id="KW-1185">Reference proteome</keyword>
<proteinExistence type="predicted"/>
<keyword evidence="2" id="KW-0812">Transmembrane</keyword>
<dbReference type="KEGG" id="slp:Slip_2290"/>
<feature type="compositionally biased region" description="Basic and acidic residues" evidence="1">
    <location>
        <begin position="73"/>
        <end position="89"/>
    </location>
</feature>
<reference evidence="4" key="1">
    <citation type="journal article" date="2010" name="Stand. Genomic Sci.">
        <title>Complete genome sequence of Syntrophothermus lipocalidus type strain (TGB-C1T).</title>
        <authorList>
            <consortium name="US DOE Joint Genome Institute (JGI-PGF)"/>
            <person name="Djao O."/>
            <person name="Zhang X."/>
            <person name="Lucas S."/>
            <person name="Lapidus A."/>
            <person name="Glavina Del Rio T."/>
            <person name="Nolan M."/>
            <person name="Tice H."/>
            <person name="Cheng J."/>
            <person name="Han C."/>
            <person name="Tapia R."/>
            <person name="Goodwin L."/>
            <person name="Pitluck S."/>
            <person name="Liolios K."/>
            <person name="Ivanova N."/>
            <person name="Mavromatis K."/>
            <person name="Mikhailova N."/>
            <person name="Ovchinnikova G."/>
            <person name="Pati A."/>
            <person name="Brambilla E."/>
            <person name="Chen A."/>
            <person name="Palaniappan K."/>
            <person name="Land M."/>
            <person name="Hauser L."/>
            <person name="Chang Y."/>
            <person name="Jeffries C."/>
            <person name="Rohde M."/>
            <person name="Sikorski J."/>
            <person name="Spring S."/>
            <person name="Goker M."/>
            <person name="Detter J."/>
            <person name="Woyke T."/>
            <person name="Bristow J."/>
            <person name="Eisen J."/>
            <person name="Markowitz V."/>
            <person name="Hugenholtz P."/>
            <person name="Kyrpides N."/>
            <person name="Klenk H."/>
        </authorList>
    </citation>
    <scope>NUCLEOTIDE SEQUENCE [LARGE SCALE GENOMIC DNA]</scope>
    <source>
        <strain evidence="4">DSM 12680 / TGB-C1</strain>
    </source>
</reference>
<evidence type="ECO:0000256" key="1">
    <source>
        <dbReference type="SAM" id="MobiDB-lite"/>
    </source>
</evidence>
<name>D7CJS6_SYNLT</name>
<feature type="transmembrane region" description="Helical" evidence="2">
    <location>
        <begin position="44"/>
        <end position="62"/>
    </location>
</feature>
<dbReference type="OrthoDB" id="1683450at2"/>
<evidence type="ECO:0008006" key="5">
    <source>
        <dbReference type="Google" id="ProtNLM"/>
    </source>
</evidence>
<accession>D7CJS6</accession>
<sequence>MARRQGWQRALGNALSMATNMAAAIALGYFAGKYLDKWLGTDPWLTLLLFLLGVATGLKIVYDQAFGKGRKNGQHEEDKESDNNIKIRPGDQVIESLKVARESLKEVQEKVKDIYPSQDEEKTGDSDPKDKTKGEDGQD</sequence>
<feature type="region of interest" description="Disordered" evidence="1">
    <location>
        <begin position="68"/>
        <end position="89"/>
    </location>
</feature>
<keyword evidence="2" id="KW-0472">Membrane</keyword>
<dbReference type="Pfam" id="PF09527">
    <property type="entry name" value="ATPase_gene1"/>
    <property type="match status" value="1"/>
</dbReference>
<dbReference type="STRING" id="643648.Slip_2290"/>
<evidence type="ECO:0000256" key="2">
    <source>
        <dbReference type="SAM" id="Phobius"/>
    </source>
</evidence>
<keyword evidence="2" id="KW-1133">Transmembrane helix</keyword>
<feature type="region of interest" description="Disordered" evidence="1">
    <location>
        <begin position="109"/>
        <end position="139"/>
    </location>
</feature>
<gene>
    <name evidence="3" type="ordered locus">Slip_2290</name>
</gene>
<dbReference type="Proteomes" id="UP000000378">
    <property type="component" value="Chromosome"/>
</dbReference>
<dbReference type="AlphaFoldDB" id="D7CJS6"/>
<evidence type="ECO:0000313" key="4">
    <source>
        <dbReference type="Proteomes" id="UP000000378"/>
    </source>
</evidence>
<evidence type="ECO:0000313" key="3">
    <source>
        <dbReference type="EMBL" id="ADI03031.1"/>
    </source>
</evidence>
<dbReference type="RefSeq" id="WP_013176433.1">
    <property type="nucleotide sequence ID" value="NC_014220.1"/>
</dbReference>
<organism evidence="3 4">
    <name type="scientific">Syntrophothermus lipocalidus (strain DSM 12680 / TGB-C1)</name>
    <dbReference type="NCBI Taxonomy" id="643648"/>
    <lineage>
        <taxon>Bacteria</taxon>
        <taxon>Bacillati</taxon>
        <taxon>Bacillota</taxon>
        <taxon>Clostridia</taxon>
        <taxon>Eubacteriales</taxon>
        <taxon>Syntrophomonadaceae</taxon>
        <taxon>Syntrophothermus</taxon>
    </lineage>
</organism>
<reference evidence="3 4" key="2">
    <citation type="journal article" date="2010" name="Stand. Genomic Sci.">
        <title>Complete genome sequence of Syntrophothermus lipocalidus type strain (TGB-C1).</title>
        <authorList>
            <person name="Djao O.D."/>
            <person name="Zhang X."/>
            <person name="Lucas S."/>
            <person name="Lapidus A."/>
            <person name="Del Rio T.G."/>
            <person name="Nolan M."/>
            <person name="Tice H."/>
            <person name="Cheng J.F."/>
            <person name="Han C."/>
            <person name="Tapia R."/>
            <person name="Goodwin L."/>
            <person name="Pitluck S."/>
            <person name="Liolios K."/>
            <person name="Ivanova N."/>
            <person name="Mavromatis K."/>
            <person name="Mikhailova N."/>
            <person name="Ovchinnikova G."/>
            <person name="Pati A."/>
            <person name="Brambilla E."/>
            <person name="Chen A."/>
            <person name="Palaniappan K."/>
            <person name="Land M."/>
            <person name="Hauser L."/>
            <person name="Chang Y.J."/>
            <person name="Jeffries C.D."/>
            <person name="Rohde M."/>
            <person name="Sikorski J."/>
            <person name="Spring S."/>
            <person name="Goker M."/>
            <person name="Detter J.C."/>
            <person name="Woyke T."/>
            <person name="Bristow J."/>
            <person name="Eisen J.A."/>
            <person name="Markowitz V."/>
            <person name="Hugenholtz P."/>
            <person name="Kyrpides N.C."/>
            <person name="Klenk H.P."/>
        </authorList>
    </citation>
    <scope>NUCLEOTIDE SEQUENCE [LARGE SCALE GENOMIC DNA]</scope>
    <source>
        <strain evidence="4">DSM 12680 / TGB-C1</strain>
    </source>
</reference>
<dbReference type="InterPro" id="IPR032820">
    <property type="entry name" value="ATPase_put"/>
</dbReference>
<protein>
    <recommendedName>
        <fullName evidence="5">ATP synthase protein I</fullName>
    </recommendedName>
</protein>